<dbReference type="SUPFAM" id="SSF53067">
    <property type="entry name" value="Actin-like ATPase domain"/>
    <property type="match status" value="1"/>
</dbReference>
<gene>
    <name evidence="6" type="ORF">S01H1_45737</name>
</gene>
<dbReference type="Gene3D" id="3.30.420.40">
    <property type="match status" value="2"/>
</dbReference>
<evidence type="ECO:0000256" key="2">
    <source>
        <dbReference type="ARBA" id="ARBA00022723"/>
    </source>
</evidence>
<dbReference type="InterPro" id="IPR043129">
    <property type="entry name" value="ATPase_NBD"/>
</dbReference>
<evidence type="ECO:0000256" key="3">
    <source>
        <dbReference type="ARBA" id="ARBA00023004"/>
    </source>
</evidence>
<dbReference type="PANTHER" id="PTHR32329">
    <property type="entry name" value="BIFUNCTIONAL PROTEIN [INCLUDES 2-HYDROXYACYL-COA DEHYDRATASE (N-TER) AND ITS ACTIVATOR DOMAIN (C_TERM)-RELATED"/>
    <property type="match status" value="1"/>
</dbReference>
<protein>
    <recommendedName>
        <fullName evidence="5">ATPase BadF/BadG/BcrA/BcrD type domain-containing protein</fullName>
    </recommendedName>
</protein>
<feature type="domain" description="ATPase BadF/BadG/BcrA/BcrD type" evidence="5">
    <location>
        <begin position="5"/>
        <end position="217"/>
    </location>
</feature>
<dbReference type="CDD" id="cd24036">
    <property type="entry name" value="ASKHA_NBD_BcrAD_BadFG_HgdC_HadI"/>
    <property type="match status" value="1"/>
</dbReference>
<dbReference type="PANTHER" id="PTHR32329:SF2">
    <property type="entry name" value="BIFUNCTIONAL PROTEIN [INCLUDES 2-HYDROXYACYL-COA DEHYDRATASE (N-TER) AND ITS ACTIVATOR DOMAIN (C_TERM)"/>
    <property type="match status" value="1"/>
</dbReference>
<proteinExistence type="predicted"/>
<keyword evidence="2" id="KW-0479">Metal-binding</keyword>
<dbReference type="GO" id="GO:0051536">
    <property type="term" value="F:iron-sulfur cluster binding"/>
    <property type="evidence" value="ECO:0007669"/>
    <property type="project" value="UniProtKB-KW"/>
</dbReference>
<dbReference type="InterPro" id="IPR008275">
    <property type="entry name" value="CoA_E_activase_dom"/>
</dbReference>
<evidence type="ECO:0000256" key="1">
    <source>
        <dbReference type="ARBA" id="ARBA00001966"/>
    </source>
</evidence>
<name>X0USY4_9ZZZZ</name>
<accession>X0USY4</accession>
<dbReference type="EMBL" id="BARS01029248">
    <property type="protein sequence ID" value="GAG02347.1"/>
    <property type="molecule type" value="Genomic_DNA"/>
</dbReference>
<keyword evidence="3" id="KW-0408">Iron</keyword>
<evidence type="ECO:0000313" key="6">
    <source>
        <dbReference type="EMBL" id="GAG02347.1"/>
    </source>
</evidence>
<evidence type="ECO:0000259" key="5">
    <source>
        <dbReference type="Pfam" id="PF01869"/>
    </source>
</evidence>
<sequence length="217" mass="23235">MYFAGVDIGSTMTKVVIMDEKVIAKVIGPTGAEHRRLANEVMGDALRQTGMPFDEIAYVVATGYGRINVPFADKQITEITCHAKGVNSLFPTVRTAIDIGGQDAKGIKIANGKVVGFVMNDKCAAGTGRFLEVMAEVLGLQLDQMGELSLKSKKKVQISSTCTVFAEQEVVSRIAEGTLLEDILGGINEAIASRVCRMAQRLKIERDVVVTGGVAKN</sequence>
<keyword evidence="4" id="KW-0411">Iron-sulfur</keyword>
<dbReference type="InterPro" id="IPR051805">
    <property type="entry name" value="Dehydratase_Activator_Redct"/>
</dbReference>
<comment type="caution">
    <text evidence="6">The sequence shown here is derived from an EMBL/GenBank/DDBJ whole genome shotgun (WGS) entry which is preliminary data.</text>
</comment>
<organism evidence="6">
    <name type="scientific">marine sediment metagenome</name>
    <dbReference type="NCBI Taxonomy" id="412755"/>
    <lineage>
        <taxon>unclassified sequences</taxon>
        <taxon>metagenomes</taxon>
        <taxon>ecological metagenomes</taxon>
    </lineage>
</organism>
<dbReference type="AlphaFoldDB" id="X0USY4"/>
<reference evidence="6" key="1">
    <citation type="journal article" date="2014" name="Front. Microbiol.">
        <title>High frequency of phylogenetically diverse reductive dehalogenase-homologous genes in deep subseafloor sedimentary metagenomes.</title>
        <authorList>
            <person name="Kawai M."/>
            <person name="Futagami T."/>
            <person name="Toyoda A."/>
            <person name="Takaki Y."/>
            <person name="Nishi S."/>
            <person name="Hori S."/>
            <person name="Arai W."/>
            <person name="Tsubouchi T."/>
            <person name="Morono Y."/>
            <person name="Uchiyama I."/>
            <person name="Ito T."/>
            <person name="Fujiyama A."/>
            <person name="Inagaki F."/>
            <person name="Takami H."/>
        </authorList>
    </citation>
    <scope>NUCLEOTIDE SEQUENCE</scope>
    <source>
        <strain evidence="6">Expedition CK06-06</strain>
    </source>
</reference>
<comment type="cofactor">
    <cofactor evidence="1">
        <name>[4Fe-4S] cluster</name>
        <dbReference type="ChEBI" id="CHEBI:49883"/>
    </cofactor>
</comment>
<feature type="non-terminal residue" evidence="6">
    <location>
        <position position="217"/>
    </location>
</feature>
<dbReference type="NCBIfam" id="TIGR00241">
    <property type="entry name" value="CoA_E_activ"/>
    <property type="match status" value="1"/>
</dbReference>
<evidence type="ECO:0000256" key="4">
    <source>
        <dbReference type="ARBA" id="ARBA00023014"/>
    </source>
</evidence>
<dbReference type="GO" id="GO:0046872">
    <property type="term" value="F:metal ion binding"/>
    <property type="evidence" value="ECO:0007669"/>
    <property type="project" value="UniProtKB-KW"/>
</dbReference>
<dbReference type="InterPro" id="IPR002731">
    <property type="entry name" value="ATPase_BadF"/>
</dbReference>
<dbReference type="Pfam" id="PF01869">
    <property type="entry name" value="BcrAD_BadFG"/>
    <property type="match status" value="1"/>
</dbReference>